<dbReference type="SUPFAM" id="SSF158442">
    <property type="entry name" value="DsbB-like"/>
    <property type="match status" value="1"/>
</dbReference>
<feature type="transmembrane region" description="Helical" evidence="6">
    <location>
        <begin position="65"/>
        <end position="83"/>
    </location>
</feature>
<keyword evidence="5 6" id="KW-0472">Membrane</keyword>
<evidence type="ECO:0000256" key="6">
    <source>
        <dbReference type="SAM" id="Phobius"/>
    </source>
</evidence>
<dbReference type="Gene3D" id="1.20.1550.10">
    <property type="entry name" value="DsbB-like"/>
    <property type="match status" value="1"/>
</dbReference>
<evidence type="ECO:0000256" key="4">
    <source>
        <dbReference type="ARBA" id="ARBA00022989"/>
    </source>
</evidence>
<dbReference type="PANTHER" id="PTHR36570">
    <property type="entry name" value="DISULFIDE BOND FORMATION PROTEIN B"/>
    <property type="match status" value="1"/>
</dbReference>
<evidence type="ECO:0000256" key="3">
    <source>
        <dbReference type="ARBA" id="ARBA00022692"/>
    </source>
</evidence>
<feature type="transmembrane region" description="Helical" evidence="6">
    <location>
        <begin position="43"/>
        <end position="60"/>
    </location>
</feature>
<accession>A0A1X6Y3T0</accession>
<evidence type="ECO:0000256" key="5">
    <source>
        <dbReference type="ARBA" id="ARBA00023136"/>
    </source>
</evidence>
<gene>
    <name evidence="7" type="ORF">ROG8370_00084</name>
</gene>
<dbReference type="EMBL" id="FWFJ01000001">
    <property type="protein sequence ID" value="SLN09769.1"/>
    <property type="molecule type" value="Genomic_DNA"/>
</dbReference>
<sequence>MTFVTQRNLILLAAGGSAAMMLGALAFQHLGDMAPCKLCLWQRWPHVIAIGFGVLAMFFVPRVMAFGGMLAALATAGIGFYHTGVERGFWQGPTTCTAGDATSLSTDDLLAQIMAAPLVRCDEVPWEMFTLSMASWNAIVSLGLAAVWFLAWRRG</sequence>
<dbReference type="Pfam" id="PF02600">
    <property type="entry name" value="DsbB"/>
    <property type="match status" value="1"/>
</dbReference>
<evidence type="ECO:0000256" key="2">
    <source>
        <dbReference type="ARBA" id="ARBA00022475"/>
    </source>
</evidence>
<dbReference type="Proteomes" id="UP000194012">
    <property type="component" value="Unassembled WGS sequence"/>
</dbReference>
<protein>
    <submittedName>
        <fullName evidence="7">Disulfide bond formation protein B</fullName>
    </submittedName>
</protein>
<comment type="subcellular location">
    <subcellularLocation>
        <location evidence="1">Cell membrane</location>
        <topology evidence="1">Multi-pass membrane protein</topology>
    </subcellularLocation>
</comment>
<dbReference type="GO" id="GO:0015035">
    <property type="term" value="F:protein-disulfide reductase activity"/>
    <property type="evidence" value="ECO:0007669"/>
    <property type="project" value="InterPro"/>
</dbReference>
<keyword evidence="8" id="KW-1185">Reference proteome</keyword>
<evidence type="ECO:0000313" key="8">
    <source>
        <dbReference type="Proteomes" id="UP000194012"/>
    </source>
</evidence>
<name>A0A1X6Y3T0_9RHOB</name>
<feature type="transmembrane region" description="Helical" evidence="6">
    <location>
        <begin position="134"/>
        <end position="152"/>
    </location>
</feature>
<feature type="transmembrane region" description="Helical" evidence="6">
    <location>
        <begin position="9"/>
        <end position="31"/>
    </location>
</feature>
<keyword evidence="2" id="KW-1003">Cell membrane</keyword>
<proteinExistence type="predicted"/>
<keyword evidence="3 6" id="KW-0812">Transmembrane</keyword>
<dbReference type="OrthoDB" id="9808637at2"/>
<dbReference type="InterPro" id="IPR024199">
    <property type="entry name" value="Uncharacterised_DsbB"/>
</dbReference>
<dbReference type="GO" id="GO:0006457">
    <property type="term" value="P:protein folding"/>
    <property type="evidence" value="ECO:0007669"/>
    <property type="project" value="InterPro"/>
</dbReference>
<organism evidence="7 8">
    <name type="scientific">Roseovarius gaetbuli</name>
    <dbReference type="NCBI Taxonomy" id="1356575"/>
    <lineage>
        <taxon>Bacteria</taxon>
        <taxon>Pseudomonadati</taxon>
        <taxon>Pseudomonadota</taxon>
        <taxon>Alphaproteobacteria</taxon>
        <taxon>Rhodobacterales</taxon>
        <taxon>Roseobacteraceae</taxon>
        <taxon>Roseovarius</taxon>
    </lineage>
</organism>
<dbReference type="InterPro" id="IPR003752">
    <property type="entry name" value="DiS_bond_form_DsbB/BdbC"/>
</dbReference>
<evidence type="ECO:0000256" key="1">
    <source>
        <dbReference type="ARBA" id="ARBA00004651"/>
    </source>
</evidence>
<reference evidence="8" key="1">
    <citation type="submission" date="2017-03" db="EMBL/GenBank/DDBJ databases">
        <authorList>
            <person name="Rodrigo-Torres L."/>
            <person name="Arahal R.D."/>
            <person name="Lucena T."/>
        </authorList>
    </citation>
    <scope>NUCLEOTIDE SEQUENCE [LARGE SCALE GENOMIC DNA]</scope>
    <source>
        <strain evidence="8">CECT 8370</strain>
    </source>
</reference>
<dbReference type="PIRSF" id="PIRSF033913">
    <property type="entry name" value="S-S_format_DsbB"/>
    <property type="match status" value="1"/>
</dbReference>
<dbReference type="InterPro" id="IPR023380">
    <property type="entry name" value="DsbB-like_sf"/>
</dbReference>
<dbReference type="PANTHER" id="PTHR36570:SF3">
    <property type="entry name" value="DISULFIDE BOND FORMATION PROTEIN B"/>
    <property type="match status" value="1"/>
</dbReference>
<keyword evidence="4 6" id="KW-1133">Transmembrane helix</keyword>
<dbReference type="InterPro" id="IPR050183">
    <property type="entry name" value="DsbB"/>
</dbReference>
<dbReference type="RefSeq" id="WP_085825115.1">
    <property type="nucleotide sequence ID" value="NZ_FWFJ01000001.1"/>
</dbReference>
<dbReference type="AlphaFoldDB" id="A0A1X6Y3T0"/>
<dbReference type="GO" id="GO:0005886">
    <property type="term" value="C:plasma membrane"/>
    <property type="evidence" value="ECO:0007669"/>
    <property type="project" value="UniProtKB-SubCell"/>
</dbReference>
<evidence type="ECO:0000313" key="7">
    <source>
        <dbReference type="EMBL" id="SLN09769.1"/>
    </source>
</evidence>